<evidence type="ECO:0000313" key="2">
    <source>
        <dbReference type="EMBL" id="KJX96801.1"/>
    </source>
</evidence>
<accession>A0A0F4GHD8</accession>
<comment type="caution">
    <text evidence="2">The sequence shown here is derived from an EMBL/GenBank/DDBJ whole genome shotgun (WGS) entry which is preliminary data.</text>
</comment>
<dbReference type="OrthoDB" id="2013972at2759"/>
<proteinExistence type="predicted"/>
<dbReference type="GO" id="GO:0008757">
    <property type="term" value="F:S-adenosylmethionine-dependent methyltransferase activity"/>
    <property type="evidence" value="ECO:0007669"/>
    <property type="project" value="InterPro"/>
</dbReference>
<feature type="domain" description="Methyltransferase type 11" evidence="1">
    <location>
        <begin position="7"/>
        <end position="79"/>
    </location>
</feature>
<dbReference type="STRING" id="1047168.A0A0F4GHD8"/>
<dbReference type="Pfam" id="PF08241">
    <property type="entry name" value="Methyltransf_11"/>
    <property type="match status" value="1"/>
</dbReference>
<protein>
    <recommendedName>
        <fullName evidence="1">Methyltransferase type 11 domain-containing protein</fullName>
    </recommendedName>
</protein>
<organism evidence="2 3">
    <name type="scientific">Zymoseptoria brevis</name>
    <dbReference type="NCBI Taxonomy" id="1047168"/>
    <lineage>
        <taxon>Eukaryota</taxon>
        <taxon>Fungi</taxon>
        <taxon>Dikarya</taxon>
        <taxon>Ascomycota</taxon>
        <taxon>Pezizomycotina</taxon>
        <taxon>Dothideomycetes</taxon>
        <taxon>Dothideomycetidae</taxon>
        <taxon>Mycosphaerellales</taxon>
        <taxon>Mycosphaerellaceae</taxon>
        <taxon>Zymoseptoria</taxon>
    </lineage>
</organism>
<name>A0A0F4GHD8_9PEZI</name>
<keyword evidence="3" id="KW-1185">Reference proteome</keyword>
<dbReference type="EMBL" id="LAFY01000592">
    <property type="protein sequence ID" value="KJX96801.1"/>
    <property type="molecule type" value="Genomic_DNA"/>
</dbReference>
<evidence type="ECO:0000259" key="1">
    <source>
        <dbReference type="Pfam" id="PF08241"/>
    </source>
</evidence>
<dbReference type="Proteomes" id="UP000033647">
    <property type="component" value="Unassembled WGS sequence"/>
</dbReference>
<sequence length="136" mass="14797">MSTATRSTDIAPQMLSNLQSRKLPNVTTSILDASRDHVSQGLQPESFTHTLSTFLLQFLPDPQHTVNEMHRLLASGGVFGSTVWSKAQIAESWNGACSNLDSTFEPNDAAFASAWGSQDLEQGLKKAGFVDVRSEE</sequence>
<evidence type="ECO:0000313" key="3">
    <source>
        <dbReference type="Proteomes" id="UP000033647"/>
    </source>
</evidence>
<dbReference type="InterPro" id="IPR013216">
    <property type="entry name" value="Methyltransf_11"/>
</dbReference>
<dbReference type="Gene3D" id="3.40.50.150">
    <property type="entry name" value="Vaccinia Virus protein VP39"/>
    <property type="match status" value="1"/>
</dbReference>
<gene>
    <name evidence="2" type="ORF">TI39_contig600g00009</name>
</gene>
<dbReference type="SUPFAM" id="SSF53335">
    <property type="entry name" value="S-adenosyl-L-methionine-dependent methyltransferases"/>
    <property type="match status" value="1"/>
</dbReference>
<reference evidence="2 3" key="1">
    <citation type="submission" date="2015-03" db="EMBL/GenBank/DDBJ databases">
        <title>RNA-seq based gene annotation and comparative genomics of four Zymoseptoria species reveal species-specific pathogenicity related genes and transposable element activity.</title>
        <authorList>
            <person name="Grandaubert J."/>
            <person name="Bhattacharyya A."/>
            <person name="Stukenbrock E.H."/>
        </authorList>
    </citation>
    <scope>NUCLEOTIDE SEQUENCE [LARGE SCALE GENOMIC DNA]</scope>
    <source>
        <strain evidence="2 3">Zb18110</strain>
    </source>
</reference>
<dbReference type="AlphaFoldDB" id="A0A0F4GHD8"/>
<dbReference type="InterPro" id="IPR029063">
    <property type="entry name" value="SAM-dependent_MTases_sf"/>
</dbReference>